<accession>A0A3P7NBU3</accession>
<sequence>MRGSIAENKRLMKNEEGDEAVLHWEIRRTSTNGSQELIHKVATKFRVVPDSIYALVPVAKVRNSRESIFFCKIMQYISMSSFVSFNKSSKGALIRTTYVYLHFLCFHKI</sequence>
<dbReference type="EMBL" id="UYRV01124681">
    <property type="protein sequence ID" value="VDN34483.1"/>
    <property type="molecule type" value="Genomic_DNA"/>
</dbReference>
<name>A0A3P7NBU3_CYLGO</name>
<dbReference type="Proteomes" id="UP000271889">
    <property type="component" value="Unassembled WGS sequence"/>
</dbReference>
<dbReference type="AlphaFoldDB" id="A0A3P7NBU3"/>
<organism evidence="1 2">
    <name type="scientific">Cylicostephanus goldi</name>
    <name type="common">Nematode worm</name>
    <dbReference type="NCBI Taxonomy" id="71465"/>
    <lineage>
        <taxon>Eukaryota</taxon>
        <taxon>Metazoa</taxon>
        <taxon>Ecdysozoa</taxon>
        <taxon>Nematoda</taxon>
        <taxon>Chromadorea</taxon>
        <taxon>Rhabditida</taxon>
        <taxon>Rhabditina</taxon>
        <taxon>Rhabditomorpha</taxon>
        <taxon>Strongyloidea</taxon>
        <taxon>Strongylidae</taxon>
        <taxon>Cylicostephanus</taxon>
    </lineage>
</organism>
<dbReference type="OrthoDB" id="10026202at2759"/>
<protein>
    <submittedName>
        <fullName evidence="1">Uncharacterized protein</fullName>
    </submittedName>
</protein>
<evidence type="ECO:0000313" key="1">
    <source>
        <dbReference type="EMBL" id="VDN34483.1"/>
    </source>
</evidence>
<proteinExistence type="predicted"/>
<reference evidence="1 2" key="1">
    <citation type="submission" date="2018-11" db="EMBL/GenBank/DDBJ databases">
        <authorList>
            <consortium name="Pathogen Informatics"/>
        </authorList>
    </citation>
    <scope>NUCLEOTIDE SEQUENCE [LARGE SCALE GENOMIC DNA]</scope>
</reference>
<evidence type="ECO:0000313" key="2">
    <source>
        <dbReference type="Proteomes" id="UP000271889"/>
    </source>
</evidence>
<gene>
    <name evidence="1" type="ORF">CGOC_LOCUS12646</name>
</gene>
<keyword evidence="2" id="KW-1185">Reference proteome</keyword>